<dbReference type="Pfam" id="PF00587">
    <property type="entry name" value="tRNA-synt_2b"/>
    <property type="match status" value="1"/>
</dbReference>
<comment type="caution">
    <text evidence="3">The sequence shown here is derived from an EMBL/GenBank/DDBJ whole genome shotgun (WGS) entry which is preliminary data.</text>
</comment>
<sequence>MSVQASYQSLGLSYRVVAIVSGALNLAASKKCNLEAWFPFKGAYKELISCSNCTDYQSSRLEIRCGLKAKDQQWKVYVHMLNSSTCRRVMCCSSSSSADR</sequence>
<evidence type="ECO:0000256" key="1">
    <source>
        <dbReference type="ARBA" id="ARBA00034892"/>
    </source>
</evidence>
<dbReference type="GO" id="GO:0004828">
    <property type="term" value="F:serine-tRNA ligase activity"/>
    <property type="evidence" value="ECO:0007669"/>
    <property type="project" value="InterPro"/>
</dbReference>
<dbReference type="InterPro" id="IPR045864">
    <property type="entry name" value="aa-tRNA-synth_II/BPL/LPL"/>
</dbReference>
<dbReference type="EMBL" id="JABBWD010000013">
    <property type="protein sequence ID" value="KAG1779096.1"/>
    <property type="molecule type" value="Genomic_DNA"/>
</dbReference>
<dbReference type="InterPro" id="IPR002317">
    <property type="entry name" value="Ser-tRNA-ligase_type_1"/>
</dbReference>
<dbReference type="Gene3D" id="3.30.930.10">
    <property type="entry name" value="Bira Bifunctional Protein, Domain 2"/>
    <property type="match status" value="1"/>
</dbReference>
<keyword evidence="4" id="KW-1185">Reference proteome</keyword>
<dbReference type="PANTHER" id="PTHR11778">
    <property type="entry name" value="SERYL-TRNA SYNTHETASE"/>
    <property type="match status" value="1"/>
</dbReference>
<accession>A0A9P7A0A0</accession>
<dbReference type="InterPro" id="IPR002314">
    <property type="entry name" value="aa-tRNA-synt_IIb"/>
</dbReference>
<dbReference type="PRINTS" id="PR00981">
    <property type="entry name" value="TRNASYNTHSER"/>
</dbReference>
<feature type="domain" description="Aminoacyl-tRNA synthetase class II (G/ P/ S/T)" evidence="2">
    <location>
        <begin position="3"/>
        <end position="93"/>
    </location>
</feature>
<reference evidence="3" key="1">
    <citation type="journal article" date="2020" name="New Phytol.">
        <title>Comparative genomics reveals dynamic genome evolution in host specialist ectomycorrhizal fungi.</title>
        <authorList>
            <person name="Lofgren L.A."/>
            <person name="Nguyen N.H."/>
            <person name="Vilgalys R."/>
            <person name="Ruytinx J."/>
            <person name="Liao H.L."/>
            <person name="Branco S."/>
            <person name="Kuo A."/>
            <person name="LaButti K."/>
            <person name="Lipzen A."/>
            <person name="Andreopoulos W."/>
            <person name="Pangilinan J."/>
            <person name="Riley R."/>
            <person name="Hundley H."/>
            <person name="Na H."/>
            <person name="Barry K."/>
            <person name="Grigoriev I.V."/>
            <person name="Stajich J.E."/>
            <person name="Kennedy P.G."/>
        </authorList>
    </citation>
    <scope>NUCLEOTIDE SEQUENCE</scope>
    <source>
        <strain evidence="3">DOB743</strain>
    </source>
</reference>
<dbReference type="SUPFAM" id="SSF55681">
    <property type="entry name" value="Class II aaRS and biotin synthetases"/>
    <property type="match status" value="1"/>
</dbReference>
<dbReference type="GO" id="GO:0006434">
    <property type="term" value="P:seryl-tRNA aminoacylation"/>
    <property type="evidence" value="ECO:0007669"/>
    <property type="project" value="InterPro"/>
</dbReference>
<proteinExistence type="predicted"/>
<gene>
    <name evidence="3" type="ORF">EV702DRAFT_1178636</name>
</gene>
<protein>
    <recommendedName>
        <fullName evidence="1">Seryl-tRNA(Ser) synthetase</fullName>
    </recommendedName>
</protein>
<dbReference type="Proteomes" id="UP000714275">
    <property type="component" value="Unassembled WGS sequence"/>
</dbReference>
<dbReference type="GO" id="GO:0005524">
    <property type="term" value="F:ATP binding"/>
    <property type="evidence" value="ECO:0007669"/>
    <property type="project" value="InterPro"/>
</dbReference>
<evidence type="ECO:0000313" key="4">
    <source>
        <dbReference type="Proteomes" id="UP000714275"/>
    </source>
</evidence>
<dbReference type="OrthoDB" id="10264585at2759"/>
<organism evidence="3 4">
    <name type="scientific">Suillus placidus</name>
    <dbReference type="NCBI Taxonomy" id="48579"/>
    <lineage>
        <taxon>Eukaryota</taxon>
        <taxon>Fungi</taxon>
        <taxon>Dikarya</taxon>
        <taxon>Basidiomycota</taxon>
        <taxon>Agaricomycotina</taxon>
        <taxon>Agaricomycetes</taxon>
        <taxon>Agaricomycetidae</taxon>
        <taxon>Boletales</taxon>
        <taxon>Suillineae</taxon>
        <taxon>Suillaceae</taxon>
        <taxon>Suillus</taxon>
    </lineage>
</organism>
<dbReference type="AlphaFoldDB" id="A0A9P7A0A0"/>
<evidence type="ECO:0000259" key="2">
    <source>
        <dbReference type="Pfam" id="PF00587"/>
    </source>
</evidence>
<evidence type="ECO:0000313" key="3">
    <source>
        <dbReference type="EMBL" id="KAG1779096.1"/>
    </source>
</evidence>
<name>A0A9P7A0A0_9AGAM</name>